<gene>
    <name evidence="2" type="ORF">KDK95_05140</name>
</gene>
<dbReference type="EMBL" id="JAGSOH010000008">
    <property type="protein sequence ID" value="MBR7825683.1"/>
    <property type="molecule type" value="Genomic_DNA"/>
</dbReference>
<keyword evidence="3" id="KW-1185">Reference proteome</keyword>
<comment type="caution">
    <text evidence="2">The sequence shown here is derived from an EMBL/GenBank/DDBJ whole genome shotgun (WGS) entry which is preliminary data.</text>
</comment>
<accession>A0A941E829</accession>
<reference evidence="2" key="1">
    <citation type="submission" date="2021-04" db="EMBL/GenBank/DDBJ databases">
        <title>Genome based classification of Actinospica acidithermotolerans sp. nov., an actinobacterium isolated from an Indonesian hot spring.</title>
        <authorList>
            <person name="Kusuma A.B."/>
            <person name="Putra K.E."/>
            <person name="Nafisah S."/>
            <person name="Loh J."/>
            <person name="Nouioui I."/>
            <person name="Goodfellow M."/>
        </authorList>
    </citation>
    <scope>NUCLEOTIDE SEQUENCE</scope>
    <source>
        <strain evidence="2">MGRD01-02</strain>
    </source>
</reference>
<evidence type="ECO:0000313" key="2">
    <source>
        <dbReference type="EMBL" id="MBR7825683.1"/>
    </source>
</evidence>
<dbReference type="RefSeq" id="WP_212516837.1">
    <property type="nucleotide sequence ID" value="NZ_JAGSOH010000008.1"/>
</dbReference>
<sequence length="262" mass="27498">MSRTYVITGTASGIGKATKELLEEAGHRVIGIGRRDTEIIIDLADPAQRATMADRVAEASGGAVDVVMAVAGSVTTSPSDVQVNYFAARETVESLRPLLLKSPAPRAVVVSSISAVHPDDPELTQALRDDDEKLAMSLAARNTEQGTGGYNYTSSKRAISEWVRSAAVAPEWAGAGIPLNNVAPATFITGLTEKIVTTPEGRAMLAKTTPMPLHGPGEAVVVARLLAWITSEANTHLTGQAVFIDGGCEAVLRGPRVFGKEI</sequence>
<dbReference type="Gene3D" id="3.40.50.720">
    <property type="entry name" value="NAD(P)-binding Rossmann-like Domain"/>
    <property type="match status" value="1"/>
</dbReference>
<dbReference type="PROSITE" id="PS00061">
    <property type="entry name" value="ADH_SHORT"/>
    <property type="match status" value="1"/>
</dbReference>
<proteinExistence type="inferred from homology"/>
<dbReference type="InterPro" id="IPR002347">
    <property type="entry name" value="SDR_fam"/>
</dbReference>
<dbReference type="PRINTS" id="PR00081">
    <property type="entry name" value="GDHRDH"/>
</dbReference>
<comment type="similarity">
    <text evidence="1">Belongs to the short-chain dehydrogenases/reductases (SDR) family.</text>
</comment>
<dbReference type="SUPFAM" id="SSF51735">
    <property type="entry name" value="NAD(P)-binding Rossmann-fold domains"/>
    <property type="match status" value="1"/>
</dbReference>
<protein>
    <submittedName>
        <fullName evidence="2">SDR family oxidoreductase</fullName>
    </submittedName>
</protein>
<name>A0A941E829_9ACTN</name>
<dbReference type="PANTHER" id="PTHR43975">
    <property type="entry name" value="ZGC:101858"/>
    <property type="match status" value="1"/>
</dbReference>
<evidence type="ECO:0000313" key="3">
    <source>
        <dbReference type="Proteomes" id="UP000676325"/>
    </source>
</evidence>
<dbReference type="Proteomes" id="UP000676325">
    <property type="component" value="Unassembled WGS sequence"/>
</dbReference>
<dbReference type="AlphaFoldDB" id="A0A941E829"/>
<dbReference type="PANTHER" id="PTHR43975:SF2">
    <property type="entry name" value="EG:BACR7A4.14 PROTEIN-RELATED"/>
    <property type="match status" value="1"/>
</dbReference>
<dbReference type="Pfam" id="PF13561">
    <property type="entry name" value="adh_short_C2"/>
    <property type="match status" value="1"/>
</dbReference>
<evidence type="ECO:0000256" key="1">
    <source>
        <dbReference type="ARBA" id="ARBA00006484"/>
    </source>
</evidence>
<dbReference type="InterPro" id="IPR036291">
    <property type="entry name" value="NAD(P)-bd_dom_sf"/>
</dbReference>
<dbReference type="InterPro" id="IPR020904">
    <property type="entry name" value="Sc_DH/Rdtase_CS"/>
</dbReference>
<organism evidence="2 3">
    <name type="scientific">Actinospica acidithermotolerans</name>
    <dbReference type="NCBI Taxonomy" id="2828514"/>
    <lineage>
        <taxon>Bacteria</taxon>
        <taxon>Bacillati</taxon>
        <taxon>Actinomycetota</taxon>
        <taxon>Actinomycetes</taxon>
        <taxon>Catenulisporales</taxon>
        <taxon>Actinospicaceae</taxon>
        <taxon>Actinospica</taxon>
    </lineage>
</organism>